<dbReference type="SUPFAM" id="SSF51161">
    <property type="entry name" value="Trimeric LpxA-like enzymes"/>
    <property type="match status" value="3"/>
</dbReference>
<organism evidence="3 4">
    <name type="scientific">Pseudonocardia kongjuensis</name>
    <dbReference type="NCBI Taxonomy" id="102227"/>
    <lineage>
        <taxon>Bacteria</taxon>
        <taxon>Bacillati</taxon>
        <taxon>Actinomycetota</taxon>
        <taxon>Actinomycetes</taxon>
        <taxon>Pseudonocardiales</taxon>
        <taxon>Pseudonocardiaceae</taxon>
        <taxon>Pseudonocardia</taxon>
    </lineage>
</organism>
<keyword evidence="1" id="KW-0472">Membrane</keyword>
<keyword evidence="1" id="KW-0812">Transmembrane</keyword>
<sequence length="822" mass="87158">MSHSVAVDAPGVAGEFCAILGEMVGLPVRPTDHFFDDAGADSMVLARFCARVRRRDDLPDVAMTDVYAHPTPAGLAAALGPAPAPGAVPAAALAVPPRASTRAYLLCGAAQLATFVAFTLGYGALLGTVYLWVARGSGLLDFYLRSLAAVSLAFAVFTVLPIAAKWLLVGRWTAREIPLWSPAYYRFWLARTLVRTNPLMLVGTGSPVLPLYLRALGARIGPGVVMLSRTLPACPDLLTVGARTVLRKDSLLACYRAEPGRVRTGPVTIGADVVVGEATVVDIGTEIGDGGRLAHASSLHTGQRIGAGETWWGTPARPGGGDPGSPAAAPCGPARRAGYGLGQLLVLLLVWLPLGTGVADAVLLRVPQLETVLGTATADPGSPLLYLDAMALAAALLVLGIVAGLLSAAVLARILGRGLVEGRAYPLFGFRYTLHRTILRITNIKFFTYLLGDSSYIVGYLRMIGHDLRLVPQTGTNFGTAVKHETPFASSIGTGTMVADGLSIMNADYSDTAFVINRTRIGSNSFFGNRIAYPAGARVGDDCLLATKTLVPTDGPVRSRVGLLGSPPFEIPRSVARDGRFAHLETGLDLHRRLRAKNRYNRRTIGLALLLRWGGTVGVVLLTLLLADVLVPLGPVAVGIQLLVSLLFTMVYTVAVERLATLWRPLRPRFCSVYDPYFWWHERYWKLVVQGWDRMLAGTPFKNVASRALGVRIGRRVFDDGGAMTDRTLVTIGDDAVLNAGSVIQCHSQEDGTFKSAGITVGAGACLDVGAFVHYGAVVGDGARIGCDAFLMKGEEVPAGAVWEGNPARATHHVRANGATAR</sequence>
<dbReference type="InterPro" id="IPR050179">
    <property type="entry name" value="Trans_hexapeptide_repeat"/>
</dbReference>
<feature type="domain" description="Carrier" evidence="2">
    <location>
        <begin position="7"/>
        <end position="83"/>
    </location>
</feature>
<feature type="transmembrane region" description="Helical" evidence="1">
    <location>
        <begin position="605"/>
        <end position="627"/>
    </location>
</feature>
<dbReference type="InterPro" id="IPR011004">
    <property type="entry name" value="Trimer_LpxA-like_sf"/>
</dbReference>
<dbReference type="NCBIfam" id="TIGR02353">
    <property type="entry name" value="NRPS_term_dom"/>
    <property type="match status" value="1"/>
</dbReference>
<dbReference type="PANTHER" id="PTHR43300">
    <property type="entry name" value="ACETYLTRANSFERASE"/>
    <property type="match status" value="1"/>
</dbReference>
<protein>
    <recommendedName>
        <fullName evidence="2">Carrier domain-containing protein</fullName>
    </recommendedName>
</protein>
<dbReference type="PROSITE" id="PS50075">
    <property type="entry name" value="CARRIER"/>
    <property type="match status" value="1"/>
</dbReference>
<dbReference type="InterPro" id="IPR009081">
    <property type="entry name" value="PP-bd_ACP"/>
</dbReference>
<dbReference type="PANTHER" id="PTHR43300:SF11">
    <property type="entry name" value="ACETYLTRANSFERASE RV3034C-RELATED"/>
    <property type="match status" value="1"/>
</dbReference>
<evidence type="ECO:0000256" key="1">
    <source>
        <dbReference type="SAM" id="Phobius"/>
    </source>
</evidence>
<comment type="caution">
    <text evidence="3">The sequence shown here is derived from an EMBL/GenBank/DDBJ whole genome shotgun (WGS) entry which is preliminary data.</text>
</comment>
<dbReference type="EMBL" id="BAAAJK010000027">
    <property type="protein sequence ID" value="GAA1394580.1"/>
    <property type="molecule type" value="Genomic_DNA"/>
</dbReference>
<feature type="transmembrane region" description="Helical" evidence="1">
    <location>
        <begin position="142"/>
        <end position="168"/>
    </location>
</feature>
<evidence type="ECO:0000259" key="2">
    <source>
        <dbReference type="PROSITE" id="PS50075"/>
    </source>
</evidence>
<keyword evidence="1" id="KW-1133">Transmembrane helix</keyword>
<evidence type="ECO:0000313" key="3">
    <source>
        <dbReference type="EMBL" id="GAA1394580.1"/>
    </source>
</evidence>
<dbReference type="Pfam" id="PF00550">
    <property type="entry name" value="PP-binding"/>
    <property type="match status" value="1"/>
</dbReference>
<name>A0ABN1Y0H6_9PSEU</name>
<dbReference type="RefSeq" id="WP_344025283.1">
    <property type="nucleotide sequence ID" value="NZ_BAAAJK010000027.1"/>
</dbReference>
<keyword evidence="4" id="KW-1185">Reference proteome</keyword>
<dbReference type="SUPFAM" id="SSF47336">
    <property type="entry name" value="ACP-like"/>
    <property type="match status" value="1"/>
</dbReference>
<feature type="transmembrane region" description="Helical" evidence="1">
    <location>
        <begin position="633"/>
        <end position="655"/>
    </location>
</feature>
<dbReference type="Gene3D" id="2.160.10.10">
    <property type="entry name" value="Hexapeptide repeat proteins"/>
    <property type="match status" value="2"/>
</dbReference>
<dbReference type="InterPro" id="IPR012728">
    <property type="entry name" value="Pls/PosA_C"/>
</dbReference>
<gene>
    <name evidence="3" type="ORF">GCM10009613_42870</name>
</gene>
<proteinExistence type="predicted"/>
<feature type="transmembrane region" description="Helical" evidence="1">
    <location>
        <begin position="103"/>
        <end position="130"/>
    </location>
</feature>
<dbReference type="Gene3D" id="1.10.1200.10">
    <property type="entry name" value="ACP-like"/>
    <property type="match status" value="1"/>
</dbReference>
<feature type="transmembrane region" description="Helical" evidence="1">
    <location>
        <begin position="384"/>
        <end position="411"/>
    </location>
</feature>
<dbReference type="InterPro" id="IPR036736">
    <property type="entry name" value="ACP-like_sf"/>
</dbReference>
<evidence type="ECO:0000313" key="4">
    <source>
        <dbReference type="Proteomes" id="UP001501414"/>
    </source>
</evidence>
<dbReference type="Proteomes" id="UP001501414">
    <property type="component" value="Unassembled WGS sequence"/>
</dbReference>
<feature type="transmembrane region" description="Helical" evidence="1">
    <location>
        <begin position="344"/>
        <end position="364"/>
    </location>
</feature>
<reference evidence="3 4" key="1">
    <citation type="journal article" date="2019" name="Int. J. Syst. Evol. Microbiol.">
        <title>The Global Catalogue of Microorganisms (GCM) 10K type strain sequencing project: providing services to taxonomists for standard genome sequencing and annotation.</title>
        <authorList>
            <consortium name="The Broad Institute Genomics Platform"/>
            <consortium name="The Broad Institute Genome Sequencing Center for Infectious Disease"/>
            <person name="Wu L."/>
            <person name="Ma J."/>
        </authorList>
    </citation>
    <scope>NUCLEOTIDE SEQUENCE [LARGE SCALE GENOMIC DNA]</scope>
    <source>
        <strain evidence="3 4">JCM 11896</strain>
    </source>
</reference>
<accession>A0ABN1Y0H6</accession>